<feature type="region of interest" description="Disordered" evidence="1">
    <location>
        <begin position="130"/>
        <end position="156"/>
    </location>
</feature>
<protein>
    <submittedName>
        <fullName evidence="2">Uncharacterized protein</fullName>
    </submittedName>
</protein>
<feature type="compositionally biased region" description="Polar residues" evidence="1">
    <location>
        <begin position="144"/>
        <end position="156"/>
    </location>
</feature>
<name>A0A6A6E7J4_9PEZI</name>
<keyword evidence="3" id="KW-1185">Reference proteome</keyword>
<feature type="region of interest" description="Disordered" evidence="1">
    <location>
        <begin position="1"/>
        <end position="31"/>
    </location>
</feature>
<reference evidence="2" key="1">
    <citation type="journal article" date="2020" name="Stud. Mycol.">
        <title>101 Dothideomycetes genomes: a test case for predicting lifestyles and emergence of pathogens.</title>
        <authorList>
            <person name="Haridas S."/>
            <person name="Albert R."/>
            <person name="Binder M."/>
            <person name="Bloem J."/>
            <person name="Labutti K."/>
            <person name="Salamov A."/>
            <person name="Andreopoulos B."/>
            <person name="Baker S."/>
            <person name="Barry K."/>
            <person name="Bills G."/>
            <person name="Bluhm B."/>
            <person name="Cannon C."/>
            <person name="Castanera R."/>
            <person name="Culley D."/>
            <person name="Daum C."/>
            <person name="Ezra D."/>
            <person name="Gonzalez J."/>
            <person name="Henrissat B."/>
            <person name="Kuo A."/>
            <person name="Liang C."/>
            <person name="Lipzen A."/>
            <person name="Lutzoni F."/>
            <person name="Magnuson J."/>
            <person name="Mondo S."/>
            <person name="Nolan M."/>
            <person name="Ohm R."/>
            <person name="Pangilinan J."/>
            <person name="Park H.-J."/>
            <person name="Ramirez L."/>
            <person name="Alfaro M."/>
            <person name="Sun H."/>
            <person name="Tritt A."/>
            <person name="Yoshinaga Y."/>
            <person name="Zwiers L.-H."/>
            <person name="Turgeon B."/>
            <person name="Goodwin S."/>
            <person name="Spatafora J."/>
            <person name="Crous P."/>
            <person name="Grigoriev I."/>
        </authorList>
    </citation>
    <scope>NUCLEOTIDE SEQUENCE</scope>
    <source>
        <strain evidence="2">CBS 207.26</strain>
    </source>
</reference>
<gene>
    <name evidence="2" type="ORF">K469DRAFT_685659</name>
</gene>
<dbReference type="OrthoDB" id="60033at2759"/>
<dbReference type="Proteomes" id="UP000800200">
    <property type="component" value="Unassembled WGS sequence"/>
</dbReference>
<dbReference type="AlphaFoldDB" id="A0A6A6E7J4"/>
<sequence>MAETDDVDGDGDFTLQGKTARSPGSVHSSDSLSIHLPSTLKTTMAVPTALQYLLIPLLVLSSLRTVVVANKAIGRLVGIDFTIVAEDSEKVLSVTEALQGQTMAELNIDILQNGSLILMPWKSFLDSVLEEPSRDGDRTEEEQAVQTPDSGNSTPTATLLVHDQFTIRNSSLPRLSSTNLARTTVHNVAVDVVIAPLARNVTRRRARPEKYALYRDTLQADMIVSV</sequence>
<dbReference type="EMBL" id="ML994626">
    <property type="protein sequence ID" value="KAF2187784.1"/>
    <property type="molecule type" value="Genomic_DNA"/>
</dbReference>
<organism evidence="2 3">
    <name type="scientific">Zopfia rhizophila CBS 207.26</name>
    <dbReference type="NCBI Taxonomy" id="1314779"/>
    <lineage>
        <taxon>Eukaryota</taxon>
        <taxon>Fungi</taxon>
        <taxon>Dikarya</taxon>
        <taxon>Ascomycota</taxon>
        <taxon>Pezizomycotina</taxon>
        <taxon>Dothideomycetes</taxon>
        <taxon>Dothideomycetes incertae sedis</taxon>
        <taxon>Zopfiaceae</taxon>
        <taxon>Zopfia</taxon>
    </lineage>
</organism>
<accession>A0A6A6E7J4</accession>
<evidence type="ECO:0000256" key="1">
    <source>
        <dbReference type="SAM" id="MobiDB-lite"/>
    </source>
</evidence>
<proteinExistence type="predicted"/>
<evidence type="ECO:0000313" key="2">
    <source>
        <dbReference type="EMBL" id="KAF2187784.1"/>
    </source>
</evidence>
<feature type="compositionally biased region" description="Acidic residues" evidence="1">
    <location>
        <begin position="1"/>
        <end position="11"/>
    </location>
</feature>
<evidence type="ECO:0000313" key="3">
    <source>
        <dbReference type="Proteomes" id="UP000800200"/>
    </source>
</evidence>